<sequence>MRMRTWLSQGGKELDRLRFPRLTLKFLGKGAEEGPRVWSGAWTQIGNQGQVLSVPSRECLGEIQVEALPRVSSQRVVRVGPLGSFASPSLSPAGLQLALIPSLHTAVPQMPHSTARAPRRPGICPSLWTSSSLAAAGLAGVRNPPNCCWESEAACWSAGAAPLGLSVPIYEVGTGSRRTARRCGLCTVARGGKAKNGTPRASFPSWRGVGVVPGAEAVRSGAVTTLQRHRVAGLGLGNRPRRDVREPQPPQLPRNQNHDDRKCL</sequence>
<comment type="caution">
    <text evidence="2">The sequence shown here is derived from an EMBL/GenBank/DDBJ whole genome shotgun (WGS) entry which is preliminary data.</text>
</comment>
<reference evidence="2 3" key="1">
    <citation type="submission" date="2023-05" db="EMBL/GenBank/DDBJ databases">
        <title>B98-5 Cell Line De Novo Hybrid Assembly: An Optical Mapping Approach.</title>
        <authorList>
            <person name="Kananen K."/>
            <person name="Auerbach J.A."/>
            <person name="Kautto E."/>
            <person name="Blachly J.S."/>
        </authorList>
    </citation>
    <scope>NUCLEOTIDE SEQUENCE [LARGE SCALE GENOMIC DNA]</scope>
    <source>
        <strain evidence="2">B95-8</strain>
        <tissue evidence="2">Cell line</tissue>
    </source>
</reference>
<accession>A0ABQ9WGR5</accession>
<feature type="region of interest" description="Disordered" evidence="1">
    <location>
        <begin position="233"/>
        <end position="264"/>
    </location>
</feature>
<name>A0ABQ9WGR5_SAGOE</name>
<gene>
    <name evidence="2" type="ORF">P7K49_001364</name>
</gene>
<dbReference type="Proteomes" id="UP001266305">
    <property type="component" value="Unassembled WGS sequence"/>
</dbReference>
<proteinExistence type="predicted"/>
<keyword evidence="3" id="KW-1185">Reference proteome</keyword>
<dbReference type="EMBL" id="JASSZA010000001">
    <property type="protein sequence ID" value="KAK2119978.1"/>
    <property type="molecule type" value="Genomic_DNA"/>
</dbReference>
<evidence type="ECO:0000313" key="3">
    <source>
        <dbReference type="Proteomes" id="UP001266305"/>
    </source>
</evidence>
<evidence type="ECO:0000256" key="1">
    <source>
        <dbReference type="SAM" id="MobiDB-lite"/>
    </source>
</evidence>
<evidence type="ECO:0000313" key="2">
    <source>
        <dbReference type="EMBL" id="KAK2119978.1"/>
    </source>
</evidence>
<protein>
    <submittedName>
        <fullName evidence="2">Uncharacterized protein</fullName>
    </submittedName>
</protein>
<organism evidence="2 3">
    <name type="scientific">Saguinus oedipus</name>
    <name type="common">Cotton-top tamarin</name>
    <name type="synonym">Oedipomidas oedipus</name>
    <dbReference type="NCBI Taxonomy" id="9490"/>
    <lineage>
        <taxon>Eukaryota</taxon>
        <taxon>Metazoa</taxon>
        <taxon>Chordata</taxon>
        <taxon>Craniata</taxon>
        <taxon>Vertebrata</taxon>
        <taxon>Euteleostomi</taxon>
        <taxon>Mammalia</taxon>
        <taxon>Eutheria</taxon>
        <taxon>Euarchontoglires</taxon>
        <taxon>Primates</taxon>
        <taxon>Haplorrhini</taxon>
        <taxon>Platyrrhini</taxon>
        <taxon>Cebidae</taxon>
        <taxon>Callitrichinae</taxon>
        <taxon>Saguinus</taxon>
    </lineage>
</organism>